<dbReference type="Pfam" id="PF13241">
    <property type="entry name" value="NAD_binding_7"/>
    <property type="match status" value="1"/>
</dbReference>
<keyword evidence="5" id="KW-0627">Porphyrin biosynthesis</keyword>
<evidence type="ECO:0000256" key="1">
    <source>
        <dbReference type="ARBA" id="ARBA00005010"/>
    </source>
</evidence>
<gene>
    <name evidence="6" type="ORF">GON01_13920</name>
</gene>
<dbReference type="InterPro" id="IPR035996">
    <property type="entry name" value="4pyrrol_Methylase_sf"/>
</dbReference>
<reference evidence="6 7" key="1">
    <citation type="submission" date="2019-12" db="EMBL/GenBank/DDBJ databases">
        <authorList>
            <person name="Huq M.A."/>
        </authorList>
    </citation>
    <scope>NUCLEOTIDE SEQUENCE [LARGE SCALE GENOMIC DNA]</scope>
    <source>
        <strain evidence="6 7">MAH-20</strain>
    </source>
</reference>
<dbReference type="UniPathway" id="UPA00262">
    <property type="reaction ID" value="UER00222"/>
</dbReference>
<evidence type="ECO:0000313" key="6">
    <source>
        <dbReference type="EMBL" id="MVO79029.1"/>
    </source>
</evidence>
<evidence type="ECO:0000313" key="7">
    <source>
        <dbReference type="Proteomes" id="UP000441389"/>
    </source>
</evidence>
<evidence type="ECO:0000256" key="5">
    <source>
        <dbReference type="ARBA" id="ARBA00023244"/>
    </source>
</evidence>
<dbReference type="PANTHER" id="PTHR35330:SF1">
    <property type="entry name" value="SIROHEME BIOSYNTHESIS PROTEIN MET8"/>
    <property type="match status" value="1"/>
</dbReference>
<comment type="caution">
    <text evidence="6">The sequence shown here is derived from an EMBL/GenBank/DDBJ whole genome shotgun (WGS) entry which is preliminary data.</text>
</comment>
<dbReference type="GO" id="GO:0043115">
    <property type="term" value="F:precorrin-2 dehydrogenase activity"/>
    <property type="evidence" value="ECO:0007669"/>
    <property type="project" value="UniProtKB-EC"/>
</dbReference>
<accession>A0A6I4J328</accession>
<dbReference type="PANTHER" id="PTHR35330">
    <property type="entry name" value="SIROHEME BIOSYNTHESIS PROTEIN MET8"/>
    <property type="match status" value="1"/>
</dbReference>
<dbReference type="EC" id="1.3.1.76" evidence="2"/>
<keyword evidence="3" id="KW-0560">Oxidoreductase</keyword>
<dbReference type="NCBIfam" id="TIGR01470">
    <property type="entry name" value="cysG_Nterm"/>
    <property type="match status" value="1"/>
</dbReference>
<dbReference type="GO" id="GO:0004325">
    <property type="term" value="F:ferrochelatase activity"/>
    <property type="evidence" value="ECO:0007669"/>
    <property type="project" value="InterPro"/>
</dbReference>
<dbReference type="Proteomes" id="UP000441389">
    <property type="component" value="Unassembled WGS sequence"/>
</dbReference>
<dbReference type="EMBL" id="WQMS01000016">
    <property type="protein sequence ID" value="MVO79029.1"/>
    <property type="molecule type" value="Genomic_DNA"/>
</dbReference>
<dbReference type="AlphaFoldDB" id="A0A6I4J328"/>
<dbReference type="GO" id="GO:0008168">
    <property type="term" value="F:methyltransferase activity"/>
    <property type="evidence" value="ECO:0007669"/>
    <property type="project" value="InterPro"/>
</dbReference>
<dbReference type="InterPro" id="IPR028161">
    <property type="entry name" value="Met8-like"/>
</dbReference>
<organism evidence="6 7">
    <name type="scientific">Sphingomonas horti</name>
    <dbReference type="NCBI Taxonomy" id="2682842"/>
    <lineage>
        <taxon>Bacteria</taxon>
        <taxon>Pseudomonadati</taxon>
        <taxon>Pseudomonadota</taxon>
        <taxon>Alphaproteobacteria</taxon>
        <taxon>Sphingomonadales</taxon>
        <taxon>Sphingomonadaceae</taxon>
        <taxon>Sphingomonas</taxon>
    </lineage>
</organism>
<evidence type="ECO:0000256" key="4">
    <source>
        <dbReference type="ARBA" id="ARBA00023027"/>
    </source>
</evidence>
<protein>
    <recommendedName>
        <fullName evidence="2">precorrin-2 dehydrogenase</fullName>
        <ecNumber evidence="2">1.3.1.76</ecNumber>
    </recommendedName>
</protein>
<dbReference type="GO" id="GO:0019354">
    <property type="term" value="P:siroheme biosynthetic process"/>
    <property type="evidence" value="ECO:0007669"/>
    <property type="project" value="UniProtKB-UniPathway"/>
</dbReference>
<keyword evidence="4" id="KW-0520">NAD</keyword>
<dbReference type="SUPFAM" id="SSF53790">
    <property type="entry name" value="Tetrapyrrole methylase"/>
    <property type="match status" value="1"/>
</dbReference>
<proteinExistence type="predicted"/>
<dbReference type="Gene3D" id="3.30.160.110">
    <property type="entry name" value="Siroheme synthase, domain 2"/>
    <property type="match status" value="1"/>
</dbReference>
<evidence type="ECO:0000256" key="2">
    <source>
        <dbReference type="ARBA" id="ARBA00012400"/>
    </source>
</evidence>
<comment type="pathway">
    <text evidence="1">Porphyrin-containing compound metabolism; siroheme biosynthesis; sirohydrochlorin from precorrin-2: step 1/1.</text>
</comment>
<dbReference type="SUPFAM" id="SSF75615">
    <property type="entry name" value="Siroheme synthase middle domains-like"/>
    <property type="match status" value="1"/>
</dbReference>
<keyword evidence="7" id="KW-1185">Reference proteome</keyword>
<evidence type="ECO:0000256" key="3">
    <source>
        <dbReference type="ARBA" id="ARBA00023002"/>
    </source>
</evidence>
<name>A0A6I4J328_9SPHN</name>
<sequence>MHSLPIFLRLQGRPVIMLGDDEAAEAKRRLLERAGAEIVGEEAEAALAIVALADPDLAVARLKARGILVNAVDRPDLCDFTLPAIVERDPVLVAIGTGGASAGLAAALRQRLETLLSPKLGDLAILLRDAREQLRQAFPDPMERRLAIASALGFGGALDLDEPRLDDPFWLDSLHVKPEREIHLVRLRSADPDDLTIREARLLGQADRVYFRPDVPAAVLERARADAPRIACDAPPWPSARGLSVDLSMGEE</sequence>
<dbReference type="InterPro" id="IPR006367">
    <property type="entry name" value="Sirohaem_synthase_N"/>
</dbReference>